<protein>
    <recommendedName>
        <fullName evidence="2">Alginate export domain-containing protein</fullName>
    </recommendedName>
</protein>
<dbReference type="RefSeq" id="WP_015832592.1">
    <property type="nucleotide sequence ID" value="NC_012968.1"/>
</dbReference>
<feature type="signal peptide" evidence="1">
    <location>
        <begin position="1"/>
        <end position="29"/>
    </location>
</feature>
<dbReference type="eggNOG" id="ENOG502Z7YP">
    <property type="taxonomic scope" value="Bacteria"/>
</dbReference>
<dbReference type="Proteomes" id="UP000002742">
    <property type="component" value="Chromosome"/>
</dbReference>
<evidence type="ECO:0000313" key="3">
    <source>
        <dbReference type="EMBL" id="ACT48557.1"/>
    </source>
</evidence>
<feature type="domain" description="Alginate export" evidence="2">
    <location>
        <begin position="50"/>
        <end position="329"/>
    </location>
</feature>
<evidence type="ECO:0000256" key="1">
    <source>
        <dbReference type="SAM" id="SignalP"/>
    </source>
</evidence>
<feature type="chain" id="PRO_5002973441" description="Alginate export domain-containing protein" evidence="1">
    <location>
        <begin position="30"/>
        <end position="481"/>
    </location>
</feature>
<organism evidence="3 4">
    <name type="scientific">Methylotenera mobilis (strain JLW8 / ATCC BAA-1282 / DSM 17540)</name>
    <dbReference type="NCBI Taxonomy" id="583345"/>
    <lineage>
        <taxon>Bacteria</taxon>
        <taxon>Pseudomonadati</taxon>
        <taxon>Pseudomonadota</taxon>
        <taxon>Betaproteobacteria</taxon>
        <taxon>Nitrosomonadales</taxon>
        <taxon>Methylophilaceae</taxon>
        <taxon>Methylotenera</taxon>
    </lineage>
</organism>
<name>C6WXA8_METML</name>
<accession>C6WXA8</accession>
<dbReference type="InterPro" id="IPR023614">
    <property type="entry name" value="Porin_dom_sf"/>
</dbReference>
<dbReference type="HOGENOM" id="CLU_045097_0_0_4"/>
<dbReference type="Pfam" id="PF13372">
    <property type="entry name" value="Alginate_exp"/>
    <property type="match status" value="1"/>
</dbReference>
<reference evidence="3 4" key="2">
    <citation type="journal article" date="2011" name="J. Bacteriol.">
        <title>Genomes of three methylotrophs from a single niche uncover genetic and metabolic divergence of Methylophilaceae.</title>
        <authorList>
            <person name="Lapidus A."/>
            <person name="Clum A."/>
            <person name="Labutti K."/>
            <person name="Kaluzhnaya M.G."/>
            <person name="Lim S."/>
            <person name="Beck D.A."/>
            <person name="Glavina Del Rio T."/>
            <person name="Nolan M."/>
            <person name="Mavromatis K."/>
            <person name="Huntemann M."/>
            <person name="Lucas S."/>
            <person name="Lidstrom M.E."/>
            <person name="Ivanova N."/>
            <person name="Chistoserdova L."/>
        </authorList>
    </citation>
    <scope>NUCLEOTIDE SEQUENCE [LARGE SCALE GENOMIC DNA]</scope>
    <source>
        <strain evidence="4">JLW8 / ATCC BAA-1282 / DSM 17540</strain>
    </source>
</reference>
<dbReference type="STRING" id="583345.Mmol_1653"/>
<dbReference type="InterPro" id="IPR025388">
    <property type="entry name" value="Alginate_export_dom"/>
</dbReference>
<proteinExistence type="predicted"/>
<dbReference type="Gene3D" id="2.40.160.10">
    <property type="entry name" value="Porin"/>
    <property type="match status" value="1"/>
</dbReference>
<keyword evidence="4" id="KW-1185">Reference proteome</keyword>
<dbReference type="AlphaFoldDB" id="C6WXA8"/>
<gene>
    <name evidence="3" type="ordered locus">Mmol_1653</name>
</gene>
<keyword evidence="1" id="KW-0732">Signal</keyword>
<dbReference type="KEGG" id="mmb:Mmol_1653"/>
<sequence length="481" mass="53474">MKTRATFKTNMVMACTALALAGMAQTAFAEDEAAEYTFLDSIKEGKQMTNFRLRYENVNQEAYANGKRLDTGEAFTLRSLIGWQTAPYKNFSIGAQITDVHEFNDSFNDRRYNTPEHNNGTANASLDKARYPNIVDPGFTDINQLYVDWTGIKNTKLRVGRQQVNLDNVRFIGDIGFRQNMQVFDGVSVMNKSISDVELFAAHFDNVRQITTKDRRGNIEIVNAKYRISPSESVIGYGYLVDMENLAQNGGNPTQAGTVAQGGNGLGGSADIPASGTNYKPSLTDASSKTFGLRLDGVRPINPDWKVLYTAEYAKQTDYRGGSSLIDAYYFKLGGGAAYGAWSVRFDHEKLSSNDGKYAFQTPLGTNHLFQGWADQFLTTPRQGIEDSFVTVAGAIDKVKLYAEYHVFMSDEKFQTVGTNKFGDKYGTEFDVSATYAFNNNLTGKLEYANFRESDVYGNNLKGAARKGDKEIIWATAMYTF</sequence>
<dbReference type="OrthoDB" id="9767539at2"/>
<dbReference type="EMBL" id="CP001672">
    <property type="protein sequence ID" value="ACT48557.1"/>
    <property type="molecule type" value="Genomic_DNA"/>
</dbReference>
<reference evidence="4" key="1">
    <citation type="submission" date="2009-07" db="EMBL/GenBank/DDBJ databases">
        <title>Complete sequence of Methylotenera mobilis JLW8.</title>
        <authorList>
            <consortium name="US DOE Joint Genome Institute"/>
            <person name="Lucas S."/>
            <person name="Copeland A."/>
            <person name="Lapidus A."/>
            <person name="Glavina del Rio T."/>
            <person name="Tice H."/>
            <person name="Bruce D."/>
            <person name="Goodwin L."/>
            <person name="Pitluck S."/>
            <person name="LaButti K.M."/>
            <person name="Clum A."/>
            <person name="Larimer F."/>
            <person name="Land M."/>
            <person name="Hauser L."/>
            <person name="Kyrpides N."/>
            <person name="Mikhailova N."/>
            <person name="Kayluzhnaya M."/>
            <person name="Chistoserdova L."/>
        </authorList>
    </citation>
    <scope>NUCLEOTIDE SEQUENCE [LARGE SCALE GENOMIC DNA]</scope>
    <source>
        <strain evidence="4">JLW8 / ATCC BAA-1282 / DSM 17540</strain>
    </source>
</reference>
<evidence type="ECO:0000259" key="2">
    <source>
        <dbReference type="Pfam" id="PF13372"/>
    </source>
</evidence>
<evidence type="ECO:0000313" key="4">
    <source>
        <dbReference type="Proteomes" id="UP000002742"/>
    </source>
</evidence>